<organism evidence="2 3">
    <name type="scientific">Rhizoctonia solani</name>
    <dbReference type="NCBI Taxonomy" id="456999"/>
    <lineage>
        <taxon>Eukaryota</taxon>
        <taxon>Fungi</taxon>
        <taxon>Dikarya</taxon>
        <taxon>Basidiomycota</taxon>
        <taxon>Agaricomycotina</taxon>
        <taxon>Agaricomycetes</taxon>
        <taxon>Cantharellales</taxon>
        <taxon>Ceratobasidiaceae</taxon>
        <taxon>Rhizoctonia</taxon>
    </lineage>
</organism>
<evidence type="ECO:0000313" key="2">
    <source>
        <dbReference type="EMBL" id="KAF8751751.1"/>
    </source>
</evidence>
<comment type="caution">
    <text evidence="2">The sequence shown here is derived from an EMBL/GenBank/DDBJ whole genome shotgun (WGS) entry which is preliminary data.</text>
</comment>
<sequence>MTLEKCSWSALECSPSNPDPSDPNEEVPEIGTPWSAPEFLGPRGVVTVILLATTRSLFLVGEDRGMLLDNDPRVGLY</sequence>
<feature type="region of interest" description="Disordered" evidence="1">
    <location>
        <begin position="1"/>
        <end position="34"/>
    </location>
</feature>
<gene>
    <name evidence="2" type="ORF">RHS01_08480</name>
</gene>
<proteinExistence type="predicted"/>
<reference evidence="2" key="1">
    <citation type="submission" date="2020-09" db="EMBL/GenBank/DDBJ databases">
        <title>Comparative genome analyses of four rice-infecting Rhizoctonia solani isolates reveal extensive enrichment of homogalacturonan modification genes.</title>
        <authorList>
            <person name="Lee D.-Y."/>
            <person name="Jeon J."/>
            <person name="Kim K.-T."/>
            <person name="Cheong K."/>
            <person name="Song H."/>
            <person name="Choi G."/>
            <person name="Ko J."/>
            <person name="Opiyo S.O."/>
            <person name="Zuo S."/>
            <person name="Madhav S."/>
            <person name="Lee Y.-H."/>
            <person name="Wang G.-L."/>
        </authorList>
    </citation>
    <scope>NUCLEOTIDE SEQUENCE</scope>
    <source>
        <strain evidence="2">AG1-IA B2</strain>
    </source>
</reference>
<dbReference type="Proteomes" id="UP000614334">
    <property type="component" value="Unassembled WGS sequence"/>
</dbReference>
<accession>A0A8H7I5P9</accession>
<dbReference type="EMBL" id="JACYCF010000017">
    <property type="protein sequence ID" value="KAF8751751.1"/>
    <property type="molecule type" value="Genomic_DNA"/>
</dbReference>
<name>A0A8H7I5P9_9AGAM</name>
<evidence type="ECO:0000313" key="3">
    <source>
        <dbReference type="Proteomes" id="UP000614334"/>
    </source>
</evidence>
<protein>
    <submittedName>
        <fullName evidence="2">Uncharacterized protein</fullName>
    </submittedName>
</protein>
<dbReference type="AlphaFoldDB" id="A0A8H7I5P9"/>
<evidence type="ECO:0000256" key="1">
    <source>
        <dbReference type="SAM" id="MobiDB-lite"/>
    </source>
</evidence>